<dbReference type="EMBL" id="BK015294">
    <property type="protein sequence ID" value="DAD99838.1"/>
    <property type="molecule type" value="Genomic_DNA"/>
</dbReference>
<protein>
    <submittedName>
        <fullName evidence="2">Uncharacterized protein</fullName>
    </submittedName>
</protein>
<keyword evidence="1" id="KW-0472">Membrane</keyword>
<feature type="transmembrane region" description="Helical" evidence="1">
    <location>
        <begin position="15"/>
        <end position="33"/>
    </location>
</feature>
<evidence type="ECO:0000313" key="2">
    <source>
        <dbReference type="EMBL" id="DAD99838.1"/>
    </source>
</evidence>
<proteinExistence type="predicted"/>
<organism evidence="2">
    <name type="scientific">Myoviridae sp. ct7Q419</name>
    <dbReference type="NCBI Taxonomy" id="2825038"/>
    <lineage>
        <taxon>Viruses</taxon>
        <taxon>Duplodnaviria</taxon>
        <taxon>Heunggongvirae</taxon>
        <taxon>Uroviricota</taxon>
        <taxon>Caudoviricetes</taxon>
    </lineage>
</organism>
<accession>A0A8S5NYF0</accession>
<reference evidence="2" key="1">
    <citation type="journal article" date="2021" name="Proc. Natl. Acad. Sci. U.S.A.">
        <title>A Catalog of Tens of Thousands of Viruses from Human Metagenomes Reveals Hidden Associations with Chronic Diseases.</title>
        <authorList>
            <person name="Tisza M.J."/>
            <person name="Buck C.B."/>
        </authorList>
    </citation>
    <scope>NUCLEOTIDE SEQUENCE</scope>
    <source>
        <strain evidence="2">Ct7Q419</strain>
    </source>
</reference>
<name>A0A8S5NYF0_9CAUD</name>
<keyword evidence="1" id="KW-0812">Transmembrane</keyword>
<evidence type="ECO:0000256" key="1">
    <source>
        <dbReference type="SAM" id="Phobius"/>
    </source>
</evidence>
<keyword evidence="1" id="KW-1133">Transmembrane helix</keyword>
<sequence length="59" mass="6269">MTAAVASANRIARKIMSITSPAIVVSNVFFFAADRTLNCNRRSNACSGQLVQILAAILT</sequence>